<keyword evidence="2" id="KW-1185">Reference proteome</keyword>
<accession>A0A970B6N5</accession>
<gene>
    <name evidence="1" type="ORF">G7Y82_11795</name>
</gene>
<reference evidence="1" key="1">
    <citation type="submission" date="2020-03" db="EMBL/GenBank/DDBJ databases">
        <title>Solimonas marina sp. nov., isolated from deep seawater of the Pacific Ocean.</title>
        <authorList>
            <person name="Liu X."/>
            <person name="Lai Q."/>
            <person name="Sun F."/>
            <person name="Gai Y."/>
            <person name="Li G."/>
            <person name="Shao Z."/>
        </authorList>
    </citation>
    <scope>NUCLEOTIDE SEQUENCE</scope>
    <source>
        <strain evidence="1">C16B3</strain>
    </source>
</reference>
<dbReference type="SUPFAM" id="SSF51735">
    <property type="entry name" value="NAD(P)-binding Rossmann-fold domains"/>
    <property type="match status" value="1"/>
</dbReference>
<dbReference type="InterPro" id="IPR020904">
    <property type="entry name" value="Sc_DH/Rdtase_CS"/>
</dbReference>
<name>A0A970B6N5_9GAMM</name>
<dbReference type="Pfam" id="PF00106">
    <property type="entry name" value="adh_short"/>
    <property type="match status" value="1"/>
</dbReference>
<dbReference type="GO" id="GO:0016020">
    <property type="term" value="C:membrane"/>
    <property type="evidence" value="ECO:0007669"/>
    <property type="project" value="GOC"/>
</dbReference>
<dbReference type="GO" id="GO:0006666">
    <property type="term" value="P:3-keto-sphinganine metabolic process"/>
    <property type="evidence" value="ECO:0007669"/>
    <property type="project" value="TreeGrafter"/>
</dbReference>
<dbReference type="EMBL" id="JAAVXB010000006">
    <property type="protein sequence ID" value="NKF23003.1"/>
    <property type="molecule type" value="Genomic_DNA"/>
</dbReference>
<dbReference type="InterPro" id="IPR036291">
    <property type="entry name" value="NAD(P)-bd_dom_sf"/>
</dbReference>
<dbReference type="AlphaFoldDB" id="A0A970B6N5"/>
<dbReference type="RefSeq" id="WP_168148335.1">
    <property type="nucleotide sequence ID" value="NZ_JAAVXB010000006.1"/>
</dbReference>
<evidence type="ECO:0000313" key="1">
    <source>
        <dbReference type="EMBL" id="NKF23003.1"/>
    </source>
</evidence>
<dbReference type="PANTHER" id="PTHR43550">
    <property type="entry name" value="3-KETODIHYDROSPHINGOSINE REDUCTASE"/>
    <property type="match status" value="1"/>
</dbReference>
<proteinExistence type="predicted"/>
<dbReference type="Gene3D" id="3.40.50.720">
    <property type="entry name" value="NAD(P)-binding Rossmann-like Domain"/>
    <property type="match status" value="1"/>
</dbReference>
<dbReference type="PROSITE" id="PS00061">
    <property type="entry name" value="ADH_SHORT"/>
    <property type="match status" value="1"/>
</dbReference>
<dbReference type="InterPro" id="IPR002347">
    <property type="entry name" value="SDR_fam"/>
</dbReference>
<evidence type="ECO:0000313" key="2">
    <source>
        <dbReference type="Proteomes" id="UP000653472"/>
    </source>
</evidence>
<dbReference type="GO" id="GO:0030148">
    <property type="term" value="P:sphingolipid biosynthetic process"/>
    <property type="evidence" value="ECO:0007669"/>
    <property type="project" value="TreeGrafter"/>
</dbReference>
<protein>
    <submittedName>
        <fullName evidence="1">SDR family NAD(P)-dependent oxidoreductase</fullName>
    </submittedName>
</protein>
<dbReference type="GO" id="GO:0047560">
    <property type="term" value="F:3-dehydrosphinganine reductase activity"/>
    <property type="evidence" value="ECO:0007669"/>
    <property type="project" value="TreeGrafter"/>
</dbReference>
<sequence length="268" mass="28389">MIRCTHTVISGAGSGLGLGLALRLLRRGAHVSVLDQRVGDAARLALDAAGGSWSFHQIDIRDEHAVKAAVQAAVDAHGAPDLAINSAGIVLNRTLGETSGEAFRRVIDVNLNGSFHFAAAVLPTMKRDARLALIASLAGLTSNYAYSAYGASKFGVVGLATTLRYEYESRGIHISCICPPEVKTPMVAEERRDGDPISLSIKNVAGSLDADDACDRIVVGLDAGRWLIVPGINAKMSAMIGRHLPGVFNAFMQFMVKRGRRRAGEALS</sequence>
<organism evidence="1 2">
    <name type="scientific">Solimonas marina</name>
    <dbReference type="NCBI Taxonomy" id="2714601"/>
    <lineage>
        <taxon>Bacteria</taxon>
        <taxon>Pseudomonadati</taxon>
        <taxon>Pseudomonadota</taxon>
        <taxon>Gammaproteobacteria</taxon>
        <taxon>Nevskiales</taxon>
        <taxon>Nevskiaceae</taxon>
        <taxon>Solimonas</taxon>
    </lineage>
</organism>
<comment type="caution">
    <text evidence="1">The sequence shown here is derived from an EMBL/GenBank/DDBJ whole genome shotgun (WGS) entry which is preliminary data.</text>
</comment>
<dbReference type="Proteomes" id="UP000653472">
    <property type="component" value="Unassembled WGS sequence"/>
</dbReference>
<dbReference type="PRINTS" id="PR00081">
    <property type="entry name" value="GDHRDH"/>
</dbReference>
<dbReference type="PANTHER" id="PTHR43550:SF3">
    <property type="entry name" value="3-KETODIHYDROSPHINGOSINE REDUCTASE"/>
    <property type="match status" value="1"/>
</dbReference>